<feature type="compositionally biased region" description="Acidic residues" evidence="1">
    <location>
        <begin position="63"/>
        <end position="77"/>
    </location>
</feature>
<protein>
    <submittedName>
        <fullName evidence="2">Uncharacterized protein</fullName>
    </submittedName>
</protein>
<feature type="compositionally biased region" description="Basic and acidic residues" evidence="1">
    <location>
        <begin position="50"/>
        <end position="62"/>
    </location>
</feature>
<dbReference type="Proteomes" id="UP001607303">
    <property type="component" value="Unassembled WGS sequence"/>
</dbReference>
<feature type="compositionally biased region" description="Basic and acidic residues" evidence="1">
    <location>
        <begin position="89"/>
        <end position="104"/>
    </location>
</feature>
<evidence type="ECO:0000313" key="3">
    <source>
        <dbReference type="Proteomes" id="UP001607303"/>
    </source>
</evidence>
<accession>A0ABD2BBU2</accession>
<organism evidence="2 3">
    <name type="scientific">Vespula maculifrons</name>
    <name type="common">Eastern yellow jacket</name>
    <name type="synonym">Wasp</name>
    <dbReference type="NCBI Taxonomy" id="7453"/>
    <lineage>
        <taxon>Eukaryota</taxon>
        <taxon>Metazoa</taxon>
        <taxon>Ecdysozoa</taxon>
        <taxon>Arthropoda</taxon>
        <taxon>Hexapoda</taxon>
        <taxon>Insecta</taxon>
        <taxon>Pterygota</taxon>
        <taxon>Neoptera</taxon>
        <taxon>Endopterygota</taxon>
        <taxon>Hymenoptera</taxon>
        <taxon>Apocrita</taxon>
        <taxon>Aculeata</taxon>
        <taxon>Vespoidea</taxon>
        <taxon>Vespidae</taxon>
        <taxon>Vespinae</taxon>
        <taxon>Vespula</taxon>
    </lineage>
</organism>
<name>A0ABD2BBU2_VESMC</name>
<dbReference type="EMBL" id="JAYRBN010000091">
    <property type="protein sequence ID" value="KAL2730165.1"/>
    <property type="molecule type" value="Genomic_DNA"/>
</dbReference>
<reference evidence="2 3" key="1">
    <citation type="journal article" date="2024" name="Ann. Entomol. Soc. Am.">
        <title>Genomic analyses of the southern and eastern yellowjacket wasps (Hymenoptera: Vespidae) reveal evolutionary signatures of social life.</title>
        <authorList>
            <person name="Catto M.A."/>
            <person name="Caine P.B."/>
            <person name="Orr S.E."/>
            <person name="Hunt B.G."/>
            <person name="Goodisman M.A.D."/>
        </authorList>
    </citation>
    <scope>NUCLEOTIDE SEQUENCE [LARGE SCALE GENOMIC DNA]</scope>
    <source>
        <strain evidence="2">232</strain>
        <tissue evidence="2">Head and thorax</tissue>
    </source>
</reference>
<evidence type="ECO:0000256" key="1">
    <source>
        <dbReference type="SAM" id="MobiDB-lite"/>
    </source>
</evidence>
<dbReference type="AlphaFoldDB" id="A0ABD2BBU2"/>
<feature type="region of interest" description="Disordered" evidence="1">
    <location>
        <begin position="45"/>
        <end position="104"/>
    </location>
</feature>
<gene>
    <name evidence="2" type="ORF">V1477_015976</name>
</gene>
<comment type="caution">
    <text evidence="2">The sequence shown here is derived from an EMBL/GenBank/DDBJ whole genome shotgun (WGS) entry which is preliminary data.</text>
</comment>
<evidence type="ECO:0000313" key="2">
    <source>
        <dbReference type="EMBL" id="KAL2730165.1"/>
    </source>
</evidence>
<proteinExistence type="predicted"/>
<keyword evidence="3" id="KW-1185">Reference proteome</keyword>
<sequence>MKLCKVKNRGVGRVEELDNNDVRPVRTSASRTSAYSMEKYQQVLISKKKFQSEGRSREREEAKEEEEAEEEEEEEEEEGKKKKRNKKEKNHENWDTSERVLRFM</sequence>